<evidence type="ECO:0000313" key="16">
    <source>
        <dbReference type="EMBL" id="SIS42809.1"/>
    </source>
</evidence>
<comment type="subcellular location">
    <subcellularLocation>
        <location evidence="2">Membrane</location>
    </subcellularLocation>
</comment>
<gene>
    <name evidence="16" type="ORF">SAMN05421760_101422</name>
</gene>
<dbReference type="SUPFAM" id="SSF55874">
    <property type="entry name" value="ATPase domain of HSP90 chaperone/DNA topoisomerase II/histidine kinase"/>
    <property type="match status" value="1"/>
</dbReference>
<evidence type="ECO:0000256" key="6">
    <source>
        <dbReference type="ARBA" id="ARBA00022692"/>
    </source>
</evidence>
<keyword evidence="4" id="KW-0597">Phosphoprotein</keyword>
<keyword evidence="7" id="KW-0547">Nucleotide-binding</keyword>
<dbReference type="OrthoDB" id="9809567at2"/>
<dbReference type="InterPro" id="IPR036097">
    <property type="entry name" value="HisK_dim/P_sf"/>
</dbReference>
<proteinExistence type="predicted"/>
<comment type="catalytic activity">
    <reaction evidence="1">
        <text>ATP + protein L-histidine = ADP + protein N-phospho-L-histidine.</text>
        <dbReference type="EC" id="2.7.13.3"/>
    </reaction>
</comment>
<dbReference type="PANTHER" id="PTHR45436">
    <property type="entry name" value="SENSOR HISTIDINE KINASE YKOH"/>
    <property type="match status" value="1"/>
</dbReference>
<dbReference type="GO" id="GO:0005524">
    <property type="term" value="F:ATP binding"/>
    <property type="evidence" value="ECO:0007669"/>
    <property type="project" value="UniProtKB-KW"/>
</dbReference>
<dbReference type="RefSeq" id="WP_054342616.1">
    <property type="nucleotide sequence ID" value="NZ_FTOE01000001.1"/>
</dbReference>
<dbReference type="InterPro" id="IPR004358">
    <property type="entry name" value="Sig_transdc_His_kin-like_C"/>
</dbReference>
<dbReference type="CDD" id="cd00082">
    <property type="entry name" value="HisKA"/>
    <property type="match status" value="1"/>
</dbReference>
<feature type="transmembrane region" description="Helical" evidence="13">
    <location>
        <begin position="173"/>
        <end position="191"/>
    </location>
</feature>
<keyword evidence="6 13" id="KW-0812">Transmembrane</keyword>
<dbReference type="SUPFAM" id="SSF47384">
    <property type="entry name" value="Homodimeric domain of signal transducing histidine kinase"/>
    <property type="match status" value="1"/>
</dbReference>
<dbReference type="Pfam" id="PF02518">
    <property type="entry name" value="HATPase_c"/>
    <property type="match status" value="1"/>
</dbReference>
<dbReference type="EMBL" id="FTOE01000001">
    <property type="protein sequence ID" value="SIS42809.1"/>
    <property type="molecule type" value="Genomic_DNA"/>
</dbReference>
<evidence type="ECO:0000256" key="1">
    <source>
        <dbReference type="ARBA" id="ARBA00000085"/>
    </source>
</evidence>
<reference evidence="17" key="1">
    <citation type="submission" date="2017-01" db="EMBL/GenBank/DDBJ databases">
        <authorList>
            <person name="Varghese N."/>
            <person name="Submissions S."/>
        </authorList>
    </citation>
    <scope>NUCLEOTIDE SEQUENCE [LARGE SCALE GENOMIC DNA]</scope>
    <source>
        <strain evidence="17">DSM 22306</strain>
    </source>
</reference>
<evidence type="ECO:0000259" key="15">
    <source>
        <dbReference type="PROSITE" id="PS50885"/>
    </source>
</evidence>
<evidence type="ECO:0000313" key="17">
    <source>
        <dbReference type="Proteomes" id="UP000185999"/>
    </source>
</evidence>
<evidence type="ECO:0000256" key="12">
    <source>
        <dbReference type="ARBA" id="ARBA00023136"/>
    </source>
</evidence>
<dbReference type="InterPro" id="IPR003660">
    <property type="entry name" value="HAMP_dom"/>
</dbReference>
<keyword evidence="10 13" id="KW-1133">Transmembrane helix</keyword>
<evidence type="ECO:0000256" key="11">
    <source>
        <dbReference type="ARBA" id="ARBA00023012"/>
    </source>
</evidence>
<evidence type="ECO:0000256" key="2">
    <source>
        <dbReference type="ARBA" id="ARBA00004370"/>
    </source>
</evidence>
<keyword evidence="8 16" id="KW-0418">Kinase</keyword>
<dbReference type="AlphaFoldDB" id="A0A1N7J0I7"/>
<dbReference type="Gene3D" id="1.10.287.130">
    <property type="match status" value="1"/>
</dbReference>
<feature type="domain" description="HAMP" evidence="15">
    <location>
        <begin position="193"/>
        <end position="244"/>
    </location>
</feature>
<dbReference type="InterPro" id="IPR036890">
    <property type="entry name" value="HATPase_C_sf"/>
</dbReference>
<dbReference type="EC" id="2.7.13.3" evidence="3"/>
<dbReference type="InterPro" id="IPR003594">
    <property type="entry name" value="HATPase_dom"/>
</dbReference>
<evidence type="ECO:0000256" key="5">
    <source>
        <dbReference type="ARBA" id="ARBA00022679"/>
    </source>
</evidence>
<evidence type="ECO:0000256" key="13">
    <source>
        <dbReference type="SAM" id="Phobius"/>
    </source>
</evidence>
<keyword evidence="17" id="KW-1185">Reference proteome</keyword>
<keyword evidence="12 13" id="KW-0472">Membrane</keyword>
<dbReference type="CDD" id="cd16954">
    <property type="entry name" value="HATPase_PhoQ-like"/>
    <property type="match status" value="1"/>
</dbReference>
<dbReference type="PROSITE" id="PS50109">
    <property type="entry name" value="HIS_KIN"/>
    <property type="match status" value="1"/>
</dbReference>
<keyword evidence="5" id="KW-0808">Transferase</keyword>
<dbReference type="PANTHER" id="PTHR45436:SF4">
    <property type="entry name" value="SENSOR PROTEIN PHOQ"/>
    <property type="match status" value="1"/>
</dbReference>
<name>A0A1N7J0I7_9GAMM</name>
<dbReference type="PROSITE" id="PS50885">
    <property type="entry name" value="HAMP"/>
    <property type="match status" value="1"/>
</dbReference>
<evidence type="ECO:0000259" key="14">
    <source>
        <dbReference type="PROSITE" id="PS50109"/>
    </source>
</evidence>
<protein>
    <recommendedName>
        <fullName evidence="3">histidine kinase</fullName>
        <ecNumber evidence="3">2.7.13.3</ecNumber>
    </recommendedName>
</protein>
<keyword evidence="9" id="KW-0067">ATP-binding</keyword>
<evidence type="ECO:0000256" key="9">
    <source>
        <dbReference type="ARBA" id="ARBA00022840"/>
    </source>
</evidence>
<organism evidence="16 17">
    <name type="scientific">Neptunomonas antarctica</name>
    <dbReference type="NCBI Taxonomy" id="619304"/>
    <lineage>
        <taxon>Bacteria</taxon>
        <taxon>Pseudomonadati</taxon>
        <taxon>Pseudomonadota</taxon>
        <taxon>Gammaproteobacteria</taxon>
        <taxon>Oceanospirillales</taxon>
        <taxon>Oceanospirillaceae</taxon>
        <taxon>Neptunomonas</taxon>
    </lineage>
</organism>
<accession>A0A1N7J0I7</accession>
<dbReference type="SMART" id="SM00387">
    <property type="entry name" value="HATPase_c"/>
    <property type="match status" value="1"/>
</dbReference>
<evidence type="ECO:0000256" key="10">
    <source>
        <dbReference type="ARBA" id="ARBA00022989"/>
    </source>
</evidence>
<dbReference type="PRINTS" id="PR00344">
    <property type="entry name" value="BCTRLSENSOR"/>
</dbReference>
<dbReference type="GO" id="GO:0000155">
    <property type="term" value="F:phosphorelay sensor kinase activity"/>
    <property type="evidence" value="ECO:0007669"/>
    <property type="project" value="InterPro"/>
</dbReference>
<evidence type="ECO:0000256" key="7">
    <source>
        <dbReference type="ARBA" id="ARBA00022741"/>
    </source>
</evidence>
<feature type="domain" description="Histidine kinase" evidence="14">
    <location>
        <begin position="252"/>
        <end position="453"/>
    </location>
</feature>
<dbReference type="InterPro" id="IPR058619">
    <property type="entry name" value="PhoQ/CarS-like_HATPase"/>
</dbReference>
<dbReference type="STRING" id="619304.SAMN05421760_101422"/>
<dbReference type="Proteomes" id="UP000185999">
    <property type="component" value="Unassembled WGS sequence"/>
</dbReference>
<dbReference type="Gene3D" id="3.30.565.10">
    <property type="entry name" value="Histidine kinase-like ATPase, C-terminal domain"/>
    <property type="match status" value="1"/>
</dbReference>
<keyword evidence="11" id="KW-0902">Two-component regulatory system</keyword>
<dbReference type="InterPro" id="IPR050428">
    <property type="entry name" value="TCS_sensor_his_kinase"/>
</dbReference>
<sequence>MKSSAGLAFRSLKARLLIASFMLLPLIIGAAGYALQNSYSDNLQAALEKRLRIQTYLMVGAAEIQDNKLVISDAQQRLHLGSEAYGFIHTPLGLLQWQSASAYLLSEKVHNSLVDFRIPMDETRFVHFKENNLYLYQYPLQWNNGAIARRYIFSIVANGAELTAELNAYRTQLWSWLLAVTVFAMLLQTLITRWGLQPLSALVDDLHNIERGYSTRLAGYYPEEVQDVTDSLNDLLISESDQRERYRNTLGDLAHSLKTPLAVIQGAGNEQLMYEGYRSVVDEQVRRMDQIVQYQLAKAVISRNNTIAHATLLAPVIQRITSALGKVYREKNVVVSLLLDETAVFGADERDMMELLGNILENAFKYSYSAVRVSLIKEPEWLRLDIEDDGPGVSPDMRHIILQRGARVDTSAAPGQGIGLTVAVDILSSYNGQLEVGESSLNGARFKIILPTV</sequence>
<evidence type="ECO:0000256" key="8">
    <source>
        <dbReference type="ARBA" id="ARBA00022777"/>
    </source>
</evidence>
<dbReference type="GO" id="GO:0005886">
    <property type="term" value="C:plasma membrane"/>
    <property type="evidence" value="ECO:0007669"/>
    <property type="project" value="TreeGrafter"/>
</dbReference>
<evidence type="ECO:0000256" key="4">
    <source>
        <dbReference type="ARBA" id="ARBA00022553"/>
    </source>
</evidence>
<evidence type="ECO:0000256" key="3">
    <source>
        <dbReference type="ARBA" id="ARBA00012438"/>
    </source>
</evidence>
<dbReference type="InterPro" id="IPR005467">
    <property type="entry name" value="His_kinase_dom"/>
</dbReference>
<dbReference type="InterPro" id="IPR003661">
    <property type="entry name" value="HisK_dim/P_dom"/>
</dbReference>